<dbReference type="PATRIC" id="fig|284581.3.peg.3064"/>
<dbReference type="Pfam" id="PF13412">
    <property type="entry name" value="HTH_24"/>
    <property type="match status" value="1"/>
</dbReference>
<dbReference type="InterPro" id="IPR036390">
    <property type="entry name" value="WH_DNA-bd_sf"/>
</dbReference>
<dbReference type="OrthoDB" id="34294at2"/>
<dbReference type="PANTHER" id="PTHR30154">
    <property type="entry name" value="LEUCINE-RESPONSIVE REGULATORY PROTEIN"/>
    <property type="match status" value="1"/>
</dbReference>
<dbReference type="GO" id="GO:0043565">
    <property type="term" value="F:sequence-specific DNA binding"/>
    <property type="evidence" value="ECO:0007669"/>
    <property type="project" value="InterPro"/>
</dbReference>
<dbReference type="SUPFAM" id="SSF46785">
    <property type="entry name" value="Winged helix' DNA-binding domain"/>
    <property type="match status" value="1"/>
</dbReference>
<proteinExistence type="predicted"/>
<keyword evidence="1" id="KW-0805">Transcription regulation</keyword>
<organism evidence="5 6">
    <name type="scientific">Priestia koreensis</name>
    <dbReference type="NCBI Taxonomy" id="284581"/>
    <lineage>
        <taxon>Bacteria</taxon>
        <taxon>Bacillati</taxon>
        <taxon>Bacillota</taxon>
        <taxon>Bacilli</taxon>
        <taxon>Bacillales</taxon>
        <taxon>Bacillaceae</taxon>
        <taxon>Priestia</taxon>
    </lineage>
</organism>
<reference evidence="6" key="1">
    <citation type="submission" date="2015-08" db="EMBL/GenBank/DDBJ databases">
        <title>Fjat-14210 dsm16467.</title>
        <authorList>
            <person name="Liu B."/>
            <person name="Wang J."/>
            <person name="Zhu Y."/>
            <person name="Liu G."/>
            <person name="Chen Q."/>
            <person name="Chen Z."/>
            <person name="Lan J."/>
            <person name="Che J."/>
            <person name="Ge C."/>
            <person name="Shi H."/>
            <person name="Pan Z."/>
            <person name="Liu X."/>
        </authorList>
    </citation>
    <scope>NUCLEOTIDE SEQUENCE [LARGE SCALE GENOMIC DNA]</scope>
    <source>
        <strain evidence="6">DSM 16467</strain>
    </source>
</reference>
<evidence type="ECO:0000313" key="6">
    <source>
        <dbReference type="Proteomes" id="UP000037558"/>
    </source>
</evidence>
<dbReference type="PROSITE" id="PS00519">
    <property type="entry name" value="HTH_ASNC_1"/>
    <property type="match status" value="1"/>
</dbReference>
<dbReference type="Proteomes" id="UP000037558">
    <property type="component" value="Unassembled WGS sequence"/>
</dbReference>
<keyword evidence="3" id="KW-0804">Transcription</keyword>
<evidence type="ECO:0000313" key="5">
    <source>
        <dbReference type="EMBL" id="KOO42978.1"/>
    </source>
</evidence>
<evidence type="ECO:0000259" key="4">
    <source>
        <dbReference type="PROSITE" id="PS50956"/>
    </source>
</evidence>
<dbReference type="InterPro" id="IPR011008">
    <property type="entry name" value="Dimeric_a/b-barrel"/>
</dbReference>
<evidence type="ECO:0000256" key="2">
    <source>
        <dbReference type="ARBA" id="ARBA00023125"/>
    </source>
</evidence>
<dbReference type="InterPro" id="IPR011991">
    <property type="entry name" value="ArsR-like_HTH"/>
</dbReference>
<dbReference type="CDD" id="cd00090">
    <property type="entry name" value="HTH_ARSR"/>
    <property type="match status" value="1"/>
</dbReference>
<dbReference type="SMART" id="SM00344">
    <property type="entry name" value="HTH_ASNC"/>
    <property type="match status" value="1"/>
</dbReference>
<dbReference type="STRING" id="284581.AMD01_17760"/>
<feature type="domain" description="HTH asnC-type" evidence="4">
    <location>
        <begin position="1"/>
        <end position="62"/>
    </location>
</feature>
<dbReference type="InterPro" id="IPR019888">
    <property type="entry name" value="Tscrpt_reg_AsnC-like"/>
</dbReference>
<dbReference type="PRINTS" id="PR00033">
    <property type="entry name" value="HTHASNC"/>
</dbReference>
<gene>
    <name evidence="5" type="ORF">AMD01_17760</name>
</gene>
<dbReference type="InterPro" id="IPR036388">
    <property type="entry name" value="WH-like_DNA-bd_sf"/>
</dbReference>
<evidence type="ECO:0000256" key="1">
    <source>
        <dbReference type="ARBA" id="ARBA00023015"/>
    </source>
</evidence>
<dbReference type="GO" id="GO:0043200">
    <property type="term" value="P:response to amino acid"/>
    <property type="evidence" value="ECO:0007669"/>
    <property type="project" value="TreeGrafter"/>
</dbReference>
<dbReference type="PROSITE" id="PS50956">
    <property type="entry name" value="HTH_ASNC_2"/>
    <property type="match status" value="1"/>
</dbReference>
<comment type="caution">
    <text evidence="5">The sequence shown here is derived from an EMBL/GenBank/DDBJ whole genome shotgun (WGS) entry which is preliminary data.</text>
</comment>
<dbReference type="SUPFAM" id="SSF54909">
    <property type="entry name" value="Dimeric alpha+beta barrel"/>
    <property type="match status" value="1"/>
</dbReference>
<dbReference type="Gene3D" id="3.30.70.920">
    <property type="match status" value="1"/>
</dbReference>
<protein>
    <submittedName>
        <fullName evidence="5">AsnC family transcriptional regulator</fullName>
    </submittedName>
</protein>
<dbReference type="InterPro" id="IPR019887">
    <property type="entry name" value="Tscrpt_reg_AsnC/Lrp_C"/>
</dbReference>
<dbReference type="Pfam" id="PF01037">
    <property type="entry name" value="AsnC_trans_reg"/>
    <property type="match status" value="1"/>
</dbReference>
<dbReference type="AlphaFoldDB" id="A0A0M0KX79"/>
<dbReference type="PANTHER" id="PTHR30154:SF53">
    <property type="entry name" value="HTH-TYPE TRANSCRIPTIONAL REGULATOR LRPC"/>
    <property type="match status" value="1"/>
</dbReference>
<dbReference type="Gene3D" id="1.10.10.10">
    <property type="entry name" value="Winged helix-like DNA-binding domain superfamily/Winged helix DNA-binding domain"/>
    <property type="match status" value="1"/>
</dbReference>
<dbReference type="RefSeq" id="WP_053402784.1">
    <property type="nucleotide sequence ID" value="NZ_JAUKEN010000002.1"/>
</dbReference>
<sequence length="148" mass="16731">MDRIDIDLLELLQVNSRMTVSELSKKLALSRPSVTERLHRLQEKGIIEEFTARVSPAAIGRETLLIIQVTELKVSHHEFENTMMQDLDIIECHRVTGEVSYVMKAAVTGMGGLRVLVDRLIPYGNINTSIILTSPVPYRHLVPKVEIE</sequence>
<dbReference type="EMBL" id="LILC01000023">
    <property type="protein sequence ID" value="KOO42978.1"/>
    <property type="molecule type" value="Genomic_DNA"/>
</dbReference>
<dbReference type="InterPro" id="IPR000485">
    <property type="entry name" value="AsnC-type_HTH_dom"/>
</dbReference>
<name>A0A0M0KX79_9BACI</name>
<keyword evidence="2" id="KW-0238">DNA-binding</keyword>
<evidence type="ECO:0000256" key="3">
    <source>
        <dbReference type="ARBA" id="ARBA00023163"/>
    </source>
</evidence>
<accession>A0A0M0KX79</accession>
<keyword evidence="6" id="KW-1185">Reference proteome</keyword>
<dbReference type="InterPro" id="IPR019885">
    <property type="entry name" value="Tscrpt_reg_HTH_AsnC-type_CS"/>
</dbReference>
<dbReference type="GO" id="GO:0005829">
    <property type="term" value="C:cytosol"/>
    <property type="evidence" value="ECO:0007669"/>
    <property type="project" value="TreeGrafter"/>
</dbReference>